<accession>A0A9P8PPC5</accession>
<dbReference type="EMBL" id="JAEUBG010005445">
    <property type="protein sequence ID" value="KAH3674879.1"/>
    <property type="molecule type" value="Genomic_DNA"/>
</dbReference>
<protein>
    <recommendedName>
        <fullName evidence="8">GTPase MTG2, mitochondrial</fullName>
    </recommendedName>
</protein>
<keyword evidence="1" id="KW-0547">Nucleotide-binding</keyword>
<dbReference type="SUPFAM" id="SSF82051">
    <property type="entry name" value="Obg GTP-binding protein N-terminal domain"/>
    <property type="match status" value="1"/>
</dbReference>
<keyword evidence="2" id="KW-0342">GTP-binding</keyword>
<dbReference type="InterPro" id="IPR036726">
    <property type="entry name" value="GTP1_OBG_dom_sf"/>
</dbReference>
<reference evidence="6" key="1">
    <citation type="journal article" date="2021" name="Open Biol.">
        <title>Shared evolutionary footprints suggest mitochondrial oxidative damage underlies multiple complex I losses in fungi.</title>
        <authorList>
            <person name="Schikora-Tamarit M.A."/>
            <person name="Marcet-Houben M."/>
            <person name="Nosek J."/>
            <person name="Gabaldon T."/>
        </authorList>
    </citation>
    <scope>NUCLEOTIDE SEQUENCE</scope>
    <source>
        <strain evidence="6">CBS2887</strain>
    </source>
</reference>
<proteinExistence type="predicted"/>
<evidence type="ECO:0008006" key="8">
    <source>
        <dbReference type="Google" id="ProtNLM"/>
    </source>
</evidence>
<dbReference type="GO" id="GO:0005739">
    <property type="term" value="C:mitochondrion"/>
    <property type="evidence" value="ECO:0007669"/>
    <property type="project" value="TreeGrafter"/>
</dbReference>
<dbReference type="PRINTS" id="PR00326">
    <property type="entry name" value="GTP1OBG"/>
</dbReference>
<dbReference type="Pfam" id="PF01018">
    <property type="entry name" value="GTP1_OBG"/>
    <property type="match status" value="2"/>
</dbReference>
<reference evidence="6" key="2">
    <citation type="submission" date="2021-01" db="EMBL/GenBank/DDBJ databases">
        <authorList>
            <person name="Schikora-Tamarit M.A."/>
        </authorList>
    </citation>
    <scope>NUCLEOTIDE SEQUENCE</scope>
    <source>
        <strain evidence="6">CBS2887</strain>
    </source>
</reference>
<dbReference type="InterPro" id="IPR045086">
    <property type="entry name" value="OBG_GTPase"/>
</dbReference>
<dbReference type="InterPro" id="IPR031167">
    <property type="entry name" value="G_OBG"/>
</dbReference>
<dbReference type="AlphaFoldDB" id="A0A9P8PPC5"/>
<dbReference type="InterPro" id="IPR006169">
    <property type="entry name" value="GTP1_OBG_dom"/>
</dbReference>
<dbReference type="PROSITE" id="PS51710">
    <property type="entry name" value="G_OBG"/>
    <property type="match status" value="1"/>
</dbReference>
<evidence type="ECO:0000259" key="5">
    <source>
        <dbReference type="PROSITE" id="PS51883"/>
    </source>
</evidence>
<dbReference type="PROSITE" id="PS51883">
    <property type="entry name" value="OBG"/>
    <property type="match status" value="1"/>
</dbReference>
<organism evidence="6 7">
    <name type="scientific">Wickerhamomyces pijperi</name>
    <name type="common">Yeast</name>
    <name type="synonym">Pichia pijperi</name>
    <dbReference type="NCBI Taxonomy" id="599730"/>
    <lineage>
        <taxon>Eukaryota</taxon>
        <taxon>Fungi</taxon>
        <taxon>Dikarya</taxon>
        <taxon>Ascomycota</taxon>
        <taxon>Saccharomycotina</taxon>
        <taxon>Saccharomycetes</taxon>
        <taxon>Phaffomycetales</taxon>
        <taxon>Wickerhamomycetaceae</taxon>
        <taxon>Wickerhamomyces</taxon>
    </lineage>
</organism>
<feature type="domain" description="OBG-type G" evidence="4">
    <location>
        <begin position="365"/>
        <end position="531"/>
    </location>
</feature>
<dbReference type="Gene3D" id="2.70.210.12">
    <property type="entry name" value="GTP1/OBG domain"/>
    <property type="match status" value="1"/>
</dbReference>
<comment type="caution">
    <text evidence="6">The sequence shown here is derived from an EMBL/GenBank/DDBJ whole genome shotgun (WGS) entry which is preliminary data.</text>
</comment>
<evidence type="ECO:0000313" key="6">
    <source>
        <dbReference type="EMBL" id="KAH3674879.1"/>
    </source>
</evidence>
<dbReference type="OrthoDB" id="347018at2759"/>
<dbReference type="Gene3D" id="3.40.50.300">
    <property type="entry name" value="P-loop containing nucleotide triphosphate hydrolases"/>
    <property type="match status" value="1"/>
</dbReference>
<dbReference type="Proteomes" id="UP000774326">
    <property type="component" value="Unassembled WGS sequence"/>
</dbReference>
<dbReference type="InterPro" id="IPR006073">
    <property type="entry name" value="GTP-bd"/>
</dbReference>
<dbReference type="PANTHER" id="PTHR11702:SF31">
    <property type="entry name" value="MITOCHONDRIAL RIBOSOME-ASSOCIATED GTPASE 2"/>
    <property type="match status" value="1"/>
</dbReference>
<evidence type="ECO:0000313" key="7">
    <source>
        <dbReference type="Proteomes" id="UP000774326"/>
    </source>
</evidence>
<evidence type="ECO:0000256" key="1">
    <source>
        <dbReference type="ARBA" id="ARBA00022741"/>
    </source>
</evidence>
<feature type="domain" description="Obg" evidence="5">
    <location>
        <begin position="118"/>
        <end position="364"/>
    </location>
</feature>
<dbReference type="Pfam" id="PF01926">
    <property type="entry name" value="MMR_HSR1"/>
    <property type="match status" value="1"/>
</dbReference>
<sequence length="533" mass="58803">MFKLISNNKRPLRGLQIVNQAFYNVRSYSTLEPAEHAPGQEENEAWLNSLQNSYDTEQHLFKKADSLGTKEFQKTPYEYISEAGNGLMNINLLIKNHSLKSSAYSTLTAKRRPKAENQSFSDVRVIKLASGKGGDGSVSFFRDSGRAIGPPDGGDGGQGGSIYVQAVEGLTSLNKLKQTYKAGDGNHGQQRQLDGSSGKDVLISVPVGTIIKWVPDPLILKEMFVENEEYTKYPVVARGENIDDYDPHFIQLSRNGFQAGEGWIFKDKEYNAEWHADKEFFKSLNQKVSVYDTKIINEEKMDDLWPLHGVDLSVSSGSPQLLLKGGAGGLGNMHFLTNEVRNPRFCKRGRARIEGHFVFELKLLADLGLVGLPNAGKSSLLRAISNARPRVGHWEFTTLQPTIGTISLGLDKPSFTVADIPGLIKGASQNKGMGIDFLRHVERSGGLVFVVSLGNPDPVADFKILLGEMGKRTENKKILVAATKADLEGSEERFLRLKEFVDMNGWKIIPISALNNENIESLIMLMGECAGKV</sequence>
<dbReference type="GO" id="GO:0003924">
    <property type="term" value="F:GTPase activity"/>
    <property type="evidence" value="ECO:0007669"/>
    <property type="project" value="InterPro"/>
</dbReference>
<gene>
    <name evidence="6" type="ORF">WICPIJ_009449</name>
</gene>
<evidence type="ECO:0000259" key="3">
    <source>
        <dbReference type="PROSITE" id="PS50003"/>
    </source>
</evidence>
<dbReference type="SUPFAM" id="SSF52540">
    <property type="entry name" value="P-loop containing nucleoside triphosphate hydrolases"/>
    <property type="match status" value="1"/>
</dbReference>
<dbReference type="GO" id="GO:0005525">
    <property type="term" value="F:GTP binding"/>
    <property type="evidence" value="ECO:0007669"/>
    <property type="project" value="UniProtKB-KW"/>
</dbReference>
<name>A0A9P8PPC5_WICPI</name>
<dbReference type="PANTHER" id="PTHR11702">
    <property type="entry name" value="DEVELOPMENTALLY REGULATED GTP-BINDING PROTEIN-RELATED"/>
    <property type="match status" value="1"/>
</dbReference>
<keyword evidence="7" id="KW-1185">Reference proteome</keyword>
<dbReference type="InterPro" id="IPR001849">
    <property type="entry name" value="PH_domain"/>
</dbReference>
<dbReference type="GO" id="GO:0042254">
    <property type="term" value="P:ribosome biogenesis"/>
    <property type="evidence" value="ECO:0007669"/>
    <property type="project" value="UniProtKB-UniRule"/>
</dbReference>
<dbReference type="PROSITE" id="PS50003">
    <property type="entry name" value="PH_DOMAIN"/>
    <property type="match status" value="1"/>
</dbReference>
<feature type="domain" description="PH" evidence="3">
    <location>
        <begin position="1"/>
        <end position="55"/>
    </location>
</feature>
<evidence type="ECO:0000256" key="2">
    <source>
        <dbReference type="ARBA" id="ARBA00023134"/>
    </source>
</evidence>
<evidence type="ECO:0000259" key="4">
    <source>
        <dbReference type="PROSITE" id="PS51710"/>
    </source>
</evidence>
<dbReference type="InterPro" id="IPR027417">
    <property type="entry name" value="P-loop_NTPase"/>
</dbReference>
<dbReference type="CDD" id="cd01898">
    <property type="entry name" value="Obg"/>
    <property type="match status" value="1"/>
</dbReference>